<proteinExistence type="predicted"/>
<dbReference type="AlphaFoldDB" id="A0A8H6XIN3"/>
<dbReference type="SUPFAM" id="SSF48403">
    <property type="entry name" value="Ankyrin repeat"/>
    <property type="match status" value="2"/>
</dbReference>
<dbReference type="PRINTS" id="PR01415">
    <property type="entry name" value="ANKYRIN"/>
</dbReference>
<dbReference type="Pfam" id="PF22939">
    <property type="entry name" value="WHD_GPIID"/>
    <property type="match status" value="1"/>
</dbReference>
<keyword evidence="7" id="KW-1185">Reference proteome</keyword>
<feature type="repeat" description="ANK" evidence="3">
    <location>
        <begin position="862"/>
        <end position="891"/>
    </location>
</feature>
<feature type="repeat" description="ANK" evidence="3">
    <location>
        <begin position="503"/>
        <end position="535"/>
    </location>
</feature>
<dbReference type="Pfam" id="PF12796">
    <property type="entry name" value="Ank_2"/>
    <property type="match status" value="5"/>
</dbReference>
<evidence type="ECO:0000259" key="5">
    <source>
        <dbReference type="Pfam" id="PF24883"/>
    </source>
</evidence>
<dbReference type="PROSITE" id="PS50297">
    <property type="entry name" value="ANK_REP_REGION"/>
    <property type="match status" value="10"/>
</dbReference>
<evidence type="ECO:0000256" key="3">
    <source>
        <dbReference type="PROSITE-ProRule" id="PRU00023"/>
    </source>
</evidence>
<organism evidence="6 7">
    <name type="scientific">Mycena venus</name>
    <dbReference type="NCBI Taxonomy" id="2733690"/>
    <lineage>
        <taxon>Eukaryota</taxon>
        <taxon>Fungi</taxon>
        <taxon>Dikarya</taxon>
        <taxon>Basidiomycota</taxon>
        <taxon>Agaricomycotina</taxon>
        <taxon>Agaricomycetes</taxon>
        <taxon>Agaricomycetidae</taxon>
        <taxon>Agaricales</taxon>
        <taxon>Marasmiineae</taxon>
        <taxon>Mycenaceae</taxon>
        <taxon>Mycena</taxon>
    </lineage>
</organism>
<feature type="repeat" description="ANK" evidence="3">
    <location>
        <begin position="923"/>
        <end position="955"/>
    </location>
</feature>
<keyword evidence="2 3" id="KW-0040">ANK repeat</keyword>
<evidence type="ECO:0000313" key="7">
    <source>
        <dbReference type="Proteomes" id="UP000620124"/>
    </source>
</evidence>
<dbReference type="SMART" id="SM00248">
    <property type="entry name" value="ANK"/>
    <property type="match status" value="15"/>
</dbReference>
<dbReference type="InterPro" id="IPR027417">
    <property type="entry name" value="P-loop_NTPase"/>
</dbReference>
<dbReference type="Gene3D" id="1.25.40.20">
    <property type="entry name" value="Ankyrin repeat-containing domain"/>
    <property type="match status" value="5"/>
</dbReference>
<evidence type="ECO:0000259" key="4">
    <source>
        <dbReference type="Pfam" id="PF22939"/>
    </source>
</evidence>
<protein>
    <submittedName>
        <fullName evidence="6">Ankyrin repeat-containing domain</fullName>
    </submittedName>
</protein>
<feature type="domain" description="Nephrocystin 3-like N-terminal" evidence="5">
    <location>
        <begin position="1"/>
        <end position="133"/>
    </location>
</feature>
<dbReference type="PANTHER" id="PTHR24188:SF29">
    <property type="entry name" value="GH09064P"/>
    <property type="match status" value="1"/>
</dbReference>
<comment type="caution">
    <text evidence="6">The sequence shown here is derived from an EMBL/GenBank/DDBJ whole genome shotgun (WGS) entry which is preliminary data.</text>
</comment>
<feature type="repeat" description="ANK" evidence="3">
    <location>
        <begin position="982"/>
        <end position="1014"/>
    </location>
</feature>
<feature type="repeat" description="ANK" evidence="3">
    <location>
        <begin position="891"/>
        <end position="923"/>
    </location>
</feature>
<dbReference type="OrthoDB" id="448455at2759"/>
<dbReference type="InterPro" id="IPR002110">
    <property type="entry name" value="Ankyrin_rpt"/>
</dbReference>
<dbReference type="Proteomes" id="UP000620124">
    <property type="component" value="Unassembled WGS sequence"/>
</dbReference>
<dbReference type="PROSITE" id="PS50088">
    <property type="entry name" value="ANK_REPEAT"/>
    <property type="match status" value="11"/>
</dbReference>
<dbReference type="SUPFAM" id="SSF52540">
    <property type="entry name" value="P-loop containing nucleoside triphosphate hydrolases"/>
    <property type="match status" value="1"/>
</dbReference>
<accession>A0A8H6XIN3</accession>
<feature type="repeat" description="ANK" evidence="3">
    <location>
        <begin position="731"/>
        <end position="763"/>
    </location>
</feature>
<reference evidence="6" key="1">
    <citation type="submission" date="2020-05" db="EMBL/GenBank/DDBJ databases">
        <title>Mycena genomes resolve the evolution of fungal bioluminescence.</title>
        <authorList>
            <person name="Tsai I.J."/>
        </authorList>
    </citation>
    <scope>NUCLEOTIDE SEQUENCE</scope>
    <source>
        <strain evidence="6">CCC161011</strain>
    </source>
</reference>
<dbReference type="InterPro" id="IPR036770">
    <property type="entry name" value="Ankyrin_rpt-contain_sf"/>
</dbReference>
<keyword evidence="1" id="KW-0677">Repeat</keyword>
<dbReference type="Gene3D" id="3.40.50.300">
    <property type="entry name" value="P-loop containing nucleotide triphosphate hydrolases"/>
    <property type="match status" value="1"/>
</dbReference>
<feature type="repeat" description="ANK" evidence="3">
    <location>
        <begin position="763"/>
        <end position="795"/>
    </location>
</feature>
<sequence length="1046" mass="113560">MPGAGKTVLCAIVVDHLRTSLDHENIRIAVVYLNHKETEAQSPSNVLASIWRQLIIEQPLSPTVERLYVKHREQRTRPSLDDTHGVLYSTVSQLSRVFIVVDALDEYPEEQRDTLLERLSILGPSVTLMVTSRPHINIKHVIPEFEVIEIRAAKDDIRQYLEGQIRKSQRLSRHVKNAPDVRQALETRIVEGCDGMFLLAKLHIDSLTTKNTVKALREALNNIPEDLDSTYDEVVTRINQQSQDDRELAWHSLSWITHAKRRLRPSELREALAVEPGSADLDPENLLDADSILSVCAGLVVIDEEDDAIRLVHYTMQNYLEQRQTSEFPYASTNITMTCLTYLSFEVFVQKVYRDNPQSLFSAHPFLDYAVEYCFIHARGDPEKRIQENITSFLGKCSVWRELWNRTKFPTVSAARLWIAAAFQLEIICRYLIQEDGLGHVLQDASLKGRTDMVQVLLKSRKPTESIPLEYGYALAAVAGRGHLEIIHLLVYAGAKVDTKGKDYGTALCAASFRGNYEIVQLLVRYRADINANGPKGTPLQAACSAGHEAVARFLLESGADIDIAGEQVLLAASLRGDAAIVALLLEYGTDPYTIAENLLQMAVAAEHESVAKILLEYELMKRNELDPDRWIPSAVRAASHEGKDTIVKLLMDLDPGVALRLPDDALDAALEGMSERGDTRTVRLLLDHGADPNAQFGQYGSALQRASAAGHEKIAEILIQHGADINAMGPEGSALQRALAAGHEEIAKILIQHGANINVNGPSGSALLRASAKGDTAIVKFLIQHGADVNANGPFGSALQGALTAGHEEIIKILIQHGADINANGPDGTALQRESAAGHEEIAKILIQHGADINANGPCGTALQSASAEGHEEIVKILIEHGADVDANGSFGSALQRASAKGRMAIAKILIQHGADINADGPRGTALQSAAAKGHEEIVKILIQHGADVNAIAAGGHGNALEAAIGRIEIVRILLEHGAHANASALQKAATWGSRAIVEILIAHGADVNASGPDGTALEIATHWGRREIVTLLREHGARGQGGNA</sequence>
<dbReference type="InterPro" id="IPR054471">
    <property type="entry name" value="GPIID_WHD"/>
</dbReference>
<dbReference type="InterPro" id="IPR056884">
    <property type="entry name" value="NPHP3-like_N"/>
</dbReference>
<name>A0A8H6XIN3_9AGAR</name>
<dbReference type="EMBL" id="JACAZI010000018">
    <property type="protein sequence ID" value="KAF7341369.1"/>
    <property type="molecule type" value="Genomic_DNA"/>
</dbReference>
<feature type="repeat" description="ANK" evidence="3">
    <location>
        <begin position="535"/>
        <end position="567"/>
    </location>
</feature>
<dbReference type="PANTHER" id="PTHR24188">
    <property type="entry name" value="ANKYRIN REPEAT PROTEIN"/>
    <property type="match status" value="1"/>
</dbReference>
<dbReference type="Pfam" id="PF00023">
    <property type="entry name" value="Ank"/>
    <property type="match status" value="1"/>
</dbReference>
<evidence type="ECO:0000256" key="2">
    <source>
        <dbReference type="ARBA" id="ARBA00023043"/>
    </source>
</evidence>
<feature type="repeat" description="ANK" evidence="3">
    <location>
        <begin position="827"/>
        <end position="859"/>
    </location>
</feature>
<feature type="repeat" description="ANK" evidence="3">
    <location>
        <begin position="699"/>
        <end position="731"/>
    </location>
</feature>
<dbReference type="Pfam" id="PF24883">
    <property type="entry name" value="NPHP3_N"/>
    <property type="match status" value="1"/>
</dbReference>
<feature type="repeat" description="ANK" evidence="3">
    <location>
        <begin position="798"/>
        <end position="827"/>
    </location>
</feature>
<feature type="domain" description="GPI inositol-deacylase winged helix" evidence="4">
    <location>
        <begin position="243"/>
        <end position="328"/>
    </location>
</feature>
<evidence type="ECO:0000313" key="6">
    <source>
        <dbReference type="EMBL" id="KAF7341369.1"/>
    </source>
</evidence>
<gene>
    <name evidence="6" type="ORF">MVEN_01873400</name>
</gene>
<evidence type="ECO:0000256" key="1">
    <source>
        <dbReference type="ARBA" id="ARBA00022737"/>
    </source>
</evidence>